<dbReference type="EMBL" id="CADEAL010004207">
    <property type="protein sequence ID" value="CAB1454326.1"/>
    <property type="molecule type" value="Genomic_DNA"/>
</dbReference>
<protein>
    <submittedName>
        <fullName evidence="2">Uncharacterized protein</fullName>
    </submittedName>
</protein>
<name>A0A9N7VL73_PLEPL</name>
<evidence type="ECO:0000256" key="1">
    <source>
        <dbReference type="SAM" id="MobiDB-lite"/>
    </source>
</evidence>
<accession>A0A9N7VL73</accession>
<keyword evidence="3" id="KW-1185">Reference proteome</keyword>
<reference evidence="2" key="1">
    <citation type="submission" date="2020-03" db="EMBL/GenBank/DDBJ databases">
        <authorList>
            <person name="Weist P."/>
        </authorList>
    </citation>
    <scope>NUCLEOTIDE SEQUENCE</scope>
</reference>
<gene>
    <name evidence="2" type="ORF">PLEPLA_LOCUS42090</name>
</gene>
<evidence type="ECO:0000313" key="2">
    <source>
        <dbReference type="EMBL" id="CAB1454326.1"/>
    </source>
</evidence>
<comment type="caution">
    <text evidence="2">The sequence shown here is derived from an EMBL/GenBank/DDBJ whole genome shotgun (WGS) entry which is preliminary data.</text>
</comment>
<feature type="region of interest" description="Disordered" evidence="1">
    <location>
        <begin position="37"/>
        <end position="63"/>
    </location>
</feature>
<proteinExistence type="predicted"/>
<sequence>MGHCPDKSVPGEGRGRGVGSGLVVVIYGEHPFANFRSRTTLGGGERRRKEEVVEEEEEEEERKKKRCAALLRQRVRGICGKGIRRTAGRQRTQRTSPLPTAFCAWAGAERREDVPVFESPGEVGGHLL</sequence>
<dbReference type="AlphaFoldDB" id="A0A9N7VL73"/>
<evidence type="ECO:0000313" key="3">
    <source>
        <dbReference type="Proteomes" id="UP001153269"/>
    </source>
</evidence>
<dbReference type="Proteomes" id="UP001153269">
    <property type="component" value="Unassembled WGS sequence"/>
</dbReference>
<organism evidence="2 3">
    <name type="scientific">Pleuronectes platessa</name>
    <name type="common">European plaice</name>
    <dbReference type="NCBI Taxonomy" id="8262"/>
    <lineage>
        <taxon>Eukaryota</taxon>
        <taxon>Metazoa</taxon>
        <taxon>Chordata</taxon>
        <taxon>Craniata</taxon>
        <taxon>Vertebrata</taxon>
        <taxon>Euteleostomi</taxon>
        <taxon>Actinopterygii</taxon>
        <taxon>Neopterygii</taxon>
        <taxon>Teleostei</taxon>
        <taxon>Neoteleostei</taxon>
        <taxon>Acanthomorphata</taxon>
        <taxon>Carangaria</taxon>
        <taxon>Pleuronectiformes</taxon>
        <taxon>Pleuronectoidei</taxon>
        <taxon>Pleuronectidae</taxon>
        <taxon>Pleuronectes</taxon>
    </lineage>
</organism>